<proteinExistence type="predicted"/>
<evidence type="ECO:0000313" key="3">
    <source>
        <dbReference type="EMBL" id="AUG29358.1"/>
    </source>
</evidence>
<reference evidence="3 4" key="1">
    <citation type="submission" date="2017-12" db="EMBL/GenBank/DDBJ databases">
        <title>Isolation and characterization of estrogens degradatiion strain Microbacterium hominis SJTG1.</title>
        <authorList>
            <person name="Xiong W."/>
            <person name="Yin C."/>
            <person name="Zheng D."/>
            <person name="Liang R."/>
        </authorList>
    </citation>
    <scope>NUCLEOTIDE SEQUENCE [LARGE SCALE GENOMIC DNA]</scope>
    <source>
        <strain evidence="3 4">SJTG1</strain>
    </source>
</reference>
<sequence>MQGMDDADLRELSLLRTRAYGPDADIERDPDALARLRALEERRRTQAAVTPAARPAPAAGAAVETAPEDGGAPSPRPTEAPAAMPPRIGRALAIGWAASIAVVAVVVGALVFGLASLRPVSPVTGARQVASLDEPLTSPPAAMPWFGESEESSAYAFSGLVVVAVARDVLDSSGECLIVTPRVPAADGSRFGTSGCGAGPFHPTVALLVADDSPEELRAAFPVGTALQFVWDGNAVAVFAADPQGPTAAPA</sequence>
<gene>
    <name evidence="3" type="ORF">CXR34_07725</name>
</gene>
<evidence type="ECO:0000256" key="1">
    <source>
        <dbReference type="SAM" id="MobiDB-lite"/>
    </source>
</evidence>
<dbReference type="Proteomes" id="UP000233276">
    <property type="component" value="Chromosome"/>
</dbReference>
<protein>
    <submittedName>
        <fullName evidence="3">Spermidine/putrescine ABC transporter permease</fullName>
    </submittedName>
</protein>
<organism evidence="3 4">
    <name type="scientific">Microbacterium hominis</name>
    <dbReference type="NCBI Taxonomy" id="162426"/>
    <lineage>
        <taxon>Bacteria</taxon>
        <taxon>Bacillati</taxon>
        <taxon>Actinomycetota</taxon>
        <taxon>Actinomycetes</taxon>
        <taxon>Micrococcales</taxon>
        <taxon>Microbacteriaceae</taxon>
        <taxon>Microbacterium</taxon>
    </lineage>
</organism>
<name>A0A2K9DLV7_9MICO</name>
<keyword evidence="2" id="KW-0812">Transmembrane</keyword>
<feature type="compositionally biased region" description="Low complexity" evidence="1">
    <location>
        <begin position="46"/>
        <end position="65"/>
    </location>
</feature>
<accession>A0A2K9DLV7</accession>
<dbReference type="KEGG" id="mhos:CXR34_07725"/>
<dbReference type="EMBL" id="CP025299">
    <property type="protein sequence ID" value="AUG29358.1"/>
    <property type="molecule type" value="Genomic_DNA"/>
</dbReference>
<keyword evidence="2" id="KW-1133">Transmembrane helix</keyword>
<feature type="region of interest" description="Disordered" evidence="1">
    <location>
        <begin position="44"/>
        <end position="83"/>
    </location>
</feature>
<dbReference type="AlphaFoldDB" id="A0A2K9DLV7"/>
<feature type="transmembrane region" description="Helical" evidence="2">
    <location>
        <begin position="91"/>
        <end position="115"/>
    </location>
</feature>
<evidence type="ECO:0000313" key="4">
    <source>
        <dbReference type="Proteomes" id="UP000233276"/>
    </source>
</evidence>
<evidence type="ECO:0000256" key="2">
    <source>
        <dbReference type="SAM" id="Phobius"/>
    </source>
</evidence>
<keyword evidence="2" id="KW-0472">Membrane</keyword>